<dbReference type="SUPFAM" id="SSF101874">
    <property type="entry name" value="YceI-like"/>
    <property type="match status" value="1"/>
</dbReference>
<dbReference type="InterPro" id="IPR036761">
    <property type="entry name" value="TTHA0802/YceI-like_sf"/>
</dbReference>
<dbReference type="eggNOG" id="COG2353">
    <property type="taxonomic scope" value="Bacteria"/>
</dbReference>
<keyword evidence="4" id="KW-1185">Reference proteome</keyword>
<organism evidence="3 4">
    <name type="scientific">Microscilla marina ATCC 23134</name>
    <dbReference type="NCBI Taxonomy" id="313606"/>
    <lineage>
        <taxon>Bacteria</taxon>
        <taxon>Pseudomonadati</taxon>
        <taxon>Bacteroidota</taxon>
        <taxon>Cytophagia</taxon>
        <taxon>Cytophagales</taxon>
        <taxon>Microscillaceae</taxon>
        <taxon>Microscilla</taxon>
    </lineage>
</organism>
<gene>
    <name evidence="3" type="ORF">M23134_06490</name>
</gene>
<dbReference type="EMBL" id="AAWS01000068">
    <property type="protein sequence ID" value="EAY24503.1"/>
    <property type="molecule type" value="Genomic_DNA"/>
</dbReference>
<keyword evidence="1" id="KW-0732">Signal</keyword>
<evidence type="ECO:0000313" key="4">
    <source>
        <dbReference type="Proteomes" id="UP000004095"/>
    </source>
</evidence>
<dbReference type="Gene3D" id="2.40.128.110">
    <property type="entry name" value="Lipid/polyisoprenoid-binding, YceI-like"/>
    <property type="match status" value="1"/>
</dbReference>
<dbReference type="AlphaFoldDB" id="A1ZYS9"/>
<proteinExistence type="predicted"/>
<dbReference type="Pfam" id="PF04264">
    <property type="entry name" value="YceI"/>
    <property type="match status" value="1"/>
</dbReference>
<feature type="signal peptide" evidence="1">
    <location>
        <begin position="1"/>
        <end position="24"/>
    </location>
</feature>
<comment type="caution">
    <text evidence="3">The sequence shown here is derived from an EMBL/GenBank/DDBJ whole genome shotgun (WGS) entry which is preliminary data.</text>
</comment>
<evidence type="ECO:0000256" key="1">
    <source>
        <dbReference type="SAM" id="SignalP"/>
    </source>
</evidence>
<dbReference type="RefSeq" id="WP_002704755.1">
    <property type="nucleotide sequence ID" value="NZ_AAWS01000068.1"/>
</dbReference>
<dbReference type="OrthoDB" id="116832at2"/>
<feature type="domain" description="Lipid/polyisoprenoid-binding YceI-like" evidence="2">
    <location>
        <begin position="34"/>
        <end position="157"/>
    </location>
</feature>
<accession>A1ZYS9</accession>
<evidence type="ECO:0000259" key="2">
    <source>
        <dbReference type="Pfam" id="PF04264"/>
    </source>
</evidence>
<protein>
    <recommendedName>
        <fullName evidence="2">Lipid/polyisoprenoid-binding YceI-like domain-containing protein</fullName>
    </recommendedName>
</protein>
<dbReference type="Proteomes" id="UP000004095">
    <property type="component" value="Unassembled WGS sequence"/>
</dbReference>
<sequence length="165" mass="18633">MKKTHSLPVLFTLFCLGFAFDSQAQRKQYVAKNSTVKLDFATKAGSIVGENQSATSALNPKTGQMLFTVPVQAFKFKRAIVQKYFNYPGLVYSKKYPFIKFKGKIVDFARIKLRKKREYAIVIEGELTMRGVTRSIKATGQLKTGRKEIVGFAQFNIPDISKYGL</sequence>
<dbReference type="InterPro" id="IPR007372">
    <property type="entry name" value="Lipid/polyisoprenoid-bd_YceI"/>
</dbReference>
<name>A1ZYS9_MICM2</name>
<feature type="chain" id="PRO_5002642557" description="Lipid/polyisoprenoid-binding YceI-like domain-containing protein" evidence="1">
    <location>
        <begin position="25"/>
        <end position="165"/>
    </location>
</feature>
<evidence type="ECO:0000313" key="3">
    <source>
        <dbReference type="EMBL" id="EAY24503.1"/>
    </source>
</evidence>
<reference evidence="3 4" key="1">
    <citation type="submission" date="2007-01" db="EMBL/GenBank/DDBJ databases">
        <authorList>
            <person name="Haygood M."/>
            <person name="Podell S."/>
            <person name="Anderson C."/>
            <person name="Hopkinson B."/>
            <person name="Roe K."/>
            <person name="Barbeau K."/>
            <person name="Gaasterland T."/>
            <person name="Ferriera S."/>
            <person name="Johnson J."/>
            <person name="Kravitz S."/>
            <person name="Beeson K."/>
            <person name="Sutton G."/>
            <person name="Rogers Y.-H."/>
            <person name="Friedman R."/>
            <person name="Frazier M."/>
            <person name="Venter J.C."/>
        </authorList>
    </citation>
    <scope>NUCLEOTIDE SEQUENCE [LARGE SCALE GENOMIC DNA]</scope>
    <source>
        <strain evidence="3 4">ATCC 23134</strain>
    </source>
</reference>